<dbReference type="EC" id="1.15.1.1" evidence="2"/>
<evidence type="ECO:0000256" key="1">
    <source>
        <dbReference type="ARBA" id="ARBA00010457"/>
    </source>
</evidence>
<accession>A0A7X4K7K3</accession>
<dbReference type="PROSITE" id="PS51257">
    <property type="entry name" value="PROKAR_LIPOPROTEIN"/>
    <property type="match status" value="1"/>
</dbReference>
<dbReference type="PROSITE" id="PS00332">
    <property type="entry name" value="SOD_CU_ZN_2"/>
    <property type="match status" value="1"/>
</dbReference>
<dbReference type="InterPro" id="IPR036423">
    <property type="entry name" value="SOD-like_Cu/Zn_dom_sf"/>
</dbReference>
<dbReference type="InterPro" id="IPR001424">
    <property type="entry name" value="SOD_Cu_Zn_dom"/>
</dbReference>
<protein>
    <recommendedName>
        <fullName evidence="2">Superoxide dismutase [Cu-Zn]</fullName>
        <ecNumber evidence="2">1.15.1.1</ecNumber>
    </recommendedName>
</protein>
<dbReference type="Proteomes" id="UP000465810">
    <property type="component" value="Unassembled WGS sequence"/>
</dbReference>
<keyword evidence="2" id="KW-0186">Copper</keyword>
<comment type="cofactor">
    <cofactor evidence="2">
        <name>Zn(2+)</name>
        <dbReference type="ChEBI" id="CHEBI:29105"/>
    </cofactor>
    <text evidence="2">Binds 1 zinc ion per subunit.</text>
</comment>
<evidence type="ECO:0000259" key="4">
    <source>
        <dbReference type="Pfam" id="PF00080"/>
    </source>
</evidence>
<dbReference type="RefSeq" id="WP_160985965.1">
    <property type="nucleotide sequence ID" value="NZ_WVTD01000007.1"/>
</dbReference>
<keyword evidence="2" id="KW-0862">Zinc</keyword>
<gene>
    <name evidence="5" type="ORF">GR702_11140</name>
</gene>
<keyword evidence="3" id="KW-0732">Signal</keyword>
<keyword evidence="2" id="KW-0479">Metal-binding</keyword>
<feature type="chain" id="PRO_5030761112" description="Superoxide dismutase [Cu-Zn]" evidence="3">
    <location>
        <begin position="28"/>
        <end position="196"/>
    </location>
</feature>
<comment type="cofactor">
    <cofactor evidence="2">
        <name>Cu cation</name>
        <dbReference type="ChEBI" id="CHEBI:23378"/>
    </cofactor>
    <text evidence="2">Binds 1 copper ion per subunit.</text>
</comment>
<evidence type="ECO:0000313" key="5">
    <source>
        <dbReference type="EMBL" id="MYL98319.1"/>
    </source>
</evidence>
<dbReference type="Gene3D" id="2.60.40.200">
    <property type="entry name" value="Superoxide dismutase, copper/zinc binding domain"/>
    <property type="match status" value="1"/>
</dbReference>
<evidence type="ECO:0000313" key="6">
    <source>
        <dbReference type="Proteomes" id="UP000465810"/>
    </source>
</evidence>
<dbReference type="GO" id="GO:0005507">
    <property type="term" value="F:copper ion binding"/>
    <property type="evidence" value="ECO:0007669"/>
    <property type="project" value="InterPro"/>
</dbReference>
<evidence type="ECO:0000256" key="2">
    <source>
        <dbReference type="RuleBase" id="RU000393"/>
    </source>
</evidence>
<evidence type="ECO:0000256" key="3">
    <source>
        <dbReference type="SAM" id="SignalP"/>
    </source>
</evidence>
<sequence>MISRTPRLLAAPIAALAFVATSACVHAQAEHAHGHAPAATGTASSSMVHADVIGADGKKLGMVMLQETPAGVLVSADVKGIPAGDHGFHFHQKGICDPAAKFETAGGHFAGGDHQHGYLVAKGPHGGDMPNQHVGADGVLKTQVLNTGVTLGAGSKSLFDADGTALVIHANADDYSSQPSGNAGGRLACAVISKPK</sequence>
<feature type="signal peptide" evidence="3">
    <location>
        <begin position="1"/>
        <end position="27"/>
    </location>
</feature>
<dbReference type="InterPro" id="IPR024134">
    <property type="entry name" value="SOD_Cu/Zn_/chaperone"/>
</dbReference>
<dbReference type="GO" id="GO:0004784">
    <property type="term" value="F:superoxide dismutase activity"/>
    <property type="evidence" value="ECO:0007669"/>
    <property type="project" value="UniProtKB-EC"/>
</dbReference>
<keyword evidence="6" id="KW-1185">Reference proteome</keyword>
<dbReference type="AlphaFoldDB" id="A0A7X4K7K3"/>
<keyword evidence="2" id="KW-0560">Oxidoreductase</keyword>
<comment type="similarity">
    <text evidence="1 2">Belongs to the Cu-Zn superoxide dismutase family.</text>
</comment>
<proteinExistence type="inferred from homology"/>
<dbReference type="Pfam" id="PF00080">
    <property type="entry name" value="Sod_Cu"/>
    <property type="match status" value="1"/>
</dbReference>
<dbReference type="SUPFAM" id="SSF49329">
    <property type="entry name" value="Cu,Zn superoxide dismutase-like"/>
    <property type="match status" value="1"/>
</dbReference>
<comment type="function">
    <text evidence="2">Destroys radicals which are normally produced within the cells and which are toxic to biological systems.</text>
</comment>
<dbReference type="PANTHER" id="PTHR10003">
    <property type="entry name" value="SUPEROXIDE DISMUTASE CU-ZN -RELATED"/>
    <property type="match status" value="1"/>
</dbReference>
<comment type="caution">
    <text evidence="5">The sequence shown here is derived from an EMBL/GenBank/DDBJ whole genome shotgun (WGS) entry which is preliminary data.</text>
</comment>
<dbReference type="EMBL" id="WVTD01000007">
    <property type="protein sequence ID" value="MYL98319.1"/>
    <property type="molecule type" value="Genomic_DNA"/>
</dbReference>
<dbReference type="InterPro" id="IPR018152">
    <property type="entry name" value="SOD_Cu/Zn_BS"/>
</dbReference>
<comment type="catalytic activity">
    <reaction evidence="2">
        <text>2 superoxide + 2 H(+) = H2O2 + O2</text>
        <dbReference type="Rhea" id="RHEA:20696"/>
        <dbReference type="ChEBI" id="CHEBI:15378"/>
        <dbReference type="ChEBI" id="CHEBI:15379"/>
        <dbReference type="ChEBI" id="CHEBI:16240"/>
        <dbReference type="ChEBI" id="CHEBI:18421"/>
        <dbReference type="EC" id="1.15.1.1"/>
    </reaction>
</comment>
<organism evidence="5 6">
    <name type="scientific">Novosphingobium silvae</name>
    <dbReference type="NCBI Taxonomy" id="2692619"/>
    <lineage>
        <taxon>Bacteria</taxon>
        <taxon>Pseudomonadati</taxon>
        <taxon>Pseudomonadota</taxon>
        <taxon>Alphaproteobacteria</taxon>
        <taxon>Sphingomonadales</taxon>
        <taxon>Sphingomonadaceae</taxon>
        <taxon>Novosphingobium</taxon>
    </lineage>
</organism>
<reference evidence="5 6" key="1">
    <citation type="submission" date="2019-12" db="EMBL/GenBank/DDBJ databases">
        <authorList>
            <person name="Feng G."/>
            <person name="Zhu H."/>
        </authorList>
    </citation>
    <scope>NUCLEOTIDE SEQUENCE [LARGE SCALE GENOMIC DNA]</scope>
    <source>
        <strain evidence="5 6">FGD1</strain>
    </source>
</reference>
<feature type="domain" description="Superoxide dismutase copper/zinc binding" evidence="4">
    <location>
        <begin position="61"/>
        <end position="192"/>
    </location>
</feature>
<name>A0A7X4K7K3_9SPHN</name>